<comment type="cofactor">
    <cofactor evidence="2">
        <name>Mg(2+)</name>
        <dbReference type="ChEBI" id="CHEBI:18420"/>
    </cofactor>
</comment>
<evidence type="ECO:0000313" key="8">
    <source>
        <dbReference type="EMBL" id="SVA43508.1"/>
    </source>
</evidence>
<keyword evidence="5" id="KW-0460">Magnesium</keyword>
<name>A0A381VUR4_9ZZZZ</name>
<dbReference type="GO" id="GO:0010945">
    <property type="term" value="F:coenzyme A diphosphatase activity"/>
    <property type="evidence" value="ECO:0007669"/>
    <property type="project" value="InterPro"/>
</dbReference>
<dbReference type="AlphaFoldDB" id="A0A381VUR4"/>
<evidence type="ECO:0000256" key="3">
    <source>
        <dbReference type="ARBA" id="ARBA00022723"/>
    </source>
</evidence>
<dbReference type="Pfam" id="PF00293">
    <property type="entry name" value="NUDIX"/>
    <property type="match status" value="1"/>
</dbReference>
<sequence>MSTDFDLIAKSVRECSPKGVGSTNLKPAGVMVLLFERRGEYTIILNRRTKILDHHKGEISFPGGGMEPDDEGLLDTALRETFEEMGIKREEINVLGRIDDAQTKTGYMIRPFVGIIDYPYSYTLSKYEVEEVLEMPLVGLFSSEYQRDEIHLSEDEEVKSPVYVFDGNVVFGATARILENLADLIAAA</sequence>
<dbReference type="GO" id="GO:0046872">
    <property type="term" value="F:metal ion binding"/>
    <property type="evidence" value="ECO:0007669"/>
    <property type="project" value="UniProtKB-KW"/>
</dbReference>
<evidence type="ECO:0000256" key="1">
    <source>
        <dbReference type="ARBA" id="ARBA00001936"/>
    </source>
</evidence>
<accession>A0A381VUR4</accession>
<dbReference type="SUPFAM" id="SSF55811">
    <property type="entry name" value="Nudix"/>
    <property type="match status" value="1"/>
</dbReference>
<keyword evidence="4" id="KW-0378">Hydrolase</keyword>
<comment type="cofactor">
    <cofactor evidence="1">
        <name>Mn(2+)</name>
        <dbReference type="ChEBI" id="CHEBI:29035"/>
    </cofactor>
</comment>
<dbReference type="PROSITE" id="PS51462">
    <property type="entry name" value="NUDIX"/>
    <property type="match status" value="1"/>
</dbReference>
<dbReference type="EMBL" id="UINC01009716">
    <property type="protein sequence ID" value="SVA43508.1"/>
    <property type="molecule type" value="Genomic_DNA"/>
</dbReference>
<evidence type="ECO:0000256" key="2">
    <source>
        <dbReference type="ARBA" id="ARBA00001946"/>
    </source>
</evidence>
<keyword evidence="6" id="KW-0464">Manganese</keyword>
<organism evidence="8">
    <name type="scientific">marine metagenome</name>
    <dbReference type="NCBI Taxonomy" id="408172"/>
    <lineage>
        <taxon>unclassified sequences</taxon>
        <taxon>metagenomes</taxon>
        <taxon>ecological metagenomes</taxon>
    </lineage>
</organism>
<proteinExistence type="predicted"/>
<evidence type="ECO:0000256" key="6">
    <source>
        <dbReference type="ARBA" id="ARBA00023211"/>
    </source>
</evidence>
<dbReference type="InterPro" id="IPR000086">
    <property type="entry name" value="NUDIX_hydrolase_dom"/>
</dbReference>
<feature type="domain" description="Nudix hydrolase" evidence="7">
    <location>
        <begin position="25"/>
        <end position="158"/>
    </location>
</feature>
<dbReference type="Gene3D" id="3.90.79.10">
    <property type="entry name" value="Nucleoside Triphosphate Pyrophosphohydrolase"/>
    <property type="match status" value="1"/>
</dbReference>
<dbReference type="CDD" id="cd03426">
    <property type="entry name" value="NUDIX_CoAse_Nudt7"/>
    <property type="match status" value="1"/>
</dbReference>
<evidence type="ECO:0000256" key="4">
    <source>
        <dbReference type="ARBA" id="ARBA00022801"/>
    </source>
</evidence>
<dbReference type="PANTHER" id="PTHR12992">
    <property type="entry name" value="NUDIX HYDROLASE"/>
    <property type="match status" value="1"/>
</dbReference>
<reference evidence="8" key="1">
    <citation type="submission" date="2018-05" db="EMBL/GenBank/DDBJ databases">
        <authorList>
            <person name="Lanie J.A."/>
            <person name="Ng W.-L."/>
            <person name="Kazmierczak K.M."/>
            <person name="Andrzejewski T.M."/>
            <person name="Davidsen T.M."/>
            <person name="Wayne K.J."/>
            <person name="Tettelin H."/>
            <person name="Glass J.I."/>
            <person name="Rusch D."/>
            <person name="Podicherti R."/>
            <person name="Tsui H.-C.T."/>
            <person name="Winkler M.E."/>
        </authorList>
    </citation>
    <scope>NUCLEOTIDE SEQUENCE</scope>
</reference>
<dbReference type="InterPro" id="IPR020084">
    <property type="entry name" value="NUDIX_hydrolase_CS"/>
</dbReference>
<dbReference type="InterPro" id="IPR045121">
    <property type="entry name" value="CoAse"/>
</dbReference>
<dbReference type="PROSITE" id="PS00893">
    <property type="entry name" value="NUDIX_BOX"/>
    <property type="match status" value="1"/>
</dbReference>
<keyword evidence="3" id="KW-0479">Metal-binding</keyword>
<dbReference type="PANTHER" id="PTHR12992:SF11">
    <property type="entry name" value="MITOCHONDRIAL COENZYME A DIPHOSPHATASE NUDT8"/>
    <property type="match status" value="1"/>
</dbReference>
<evidence type="ECO:0000256" key="5">
    <source>
        <dbReference type="ARBA" id="ARBA00022842"/>
    </source>
</evidence>
<gene>
    <name evidence="8" type="ORF">METZ01_LOCUS96362</name>
</gene>
<protein>
    <recommendedName>
        <fullName evidence="7">Nudix hydrolase domain-containing protein</fullName>
    </recommendedName>
</protein>
<evidence type="ECO:0000259" key="7">
    <source>
        <dbReference type="PROSITE" id="PS51462"/>
    </source>
</evidence>
<dbReference type="InterPro" id="IPR015797">
    <property type="entry name" value="NUDIX_hydrolase-like_dom_sf"/>
</dbReference>